<evidence type="ECO:0000256" key="2">
    <source>
        <dbReference type="ARBA" id="ARBA00023125"/>
    </source>
</evidence>
<name>A0A1J4N4Q5_9ACTN</name>
<dbReference type="InterPro" id="IPR036388">
    <property type="entry name" value="WH-like_DNA-bd_sf"/>
</dbReference>
<reference evidence="5" key="1">
    <citation type="submission" date="2016-10" db="EMBL/GenBank/DDBJ databases">
        <title>Draft Genome Sequence of Nocardioides luteus Strain BAFB, an Alkane-Degrading Bacterium Isolated from JP-7 Polluted Soil.</title>
        <authorList>
            <person name="Brown L."/>
            <person name="Ruiz O.N."/>
            <person name="Gunasekera T."/>
        </authorList>
    </citation>
    <scope>NUCLEOTIDE SEQUENCE [LARGE SCALE GENOMIC DNA]</scope>
    <source>
        <strain evidence="5">BAFB</strain>
    </source>
</reference>
<dbReference type="PRINTS" id="PR00035">
    <property type="entry name" value="HTHGNTR"/>
</dbReference>
<sequence>MSNPRPRGLPKYLHVADYLRAQIDDGTYLPGERLPTEPELMDTFPYDRATIRRGLAVLRNEGLITSEQGRGVFVRDATKTRYDLMSMLITDPSHPAKPDAAYHQPPRGPDDGISVEHSYEVIAAGEKLGEAFELDPRSELLSTTYTFFISGDTAEYRTTAYIPYPLVIDTPLATPTDDWPQPPIKDLLATVGVKVTTVAMDIESRMPTPQETYDLQIPDGTPVLSDRRRFLADDRVVCITDSVGVADRIVYGLDLKLQ</sequence>
<dbReference type="GO" id="GO:0003677">
    <property type="term" value="F:DNA binding"/>
    <property type="evidence" value="ECO:0007669"/>
    <property type="project" value="UniProtKB-KW"/>
</dbReference>
<dbReference type="Gene3D" id="1.10.10.10">
    <property type="entry name" value="Winged helix-like DNA-binding domain superfamily/Winged helix DNA-binding domain"/>
    <property type="match status" value="1"/>
</dbReference>
<evidence type="ECO:0000259" key="4">
    <source>
        <dbReference type="PROSITE" id="PS50949"/>
    </source>
</evidence>
<dbReference type="Pfam" id="PF00392">
    <property type="entry name" value="GntR"/>
    <property type="match status" value="1"/>
</dbReference>
<dbReference type="OrthoDB" id="120836at2"/>
<dbReference type="SMART" id="SM00345">
    <property type="entry name" value="HTH_GNTR"/>
    <property type="match status" value="1"/>
</dbReference>
<dbReference type="InterPro" id="IPR036390">
    <property type="entry name" value="WH_DNA-bd_sf"/>
</dbReference>
<dbReference type="InterPro" id="IPR000524">
    <property type="entry name" value="Tscrpt_reg_HTH_GntR"/>
</dbReference>
<dbReference type="InterPro" id="IPR050679">
    <property type="entry name" value="Bact_HTH_transcr_reg"/>
</dbReference>
<protein>
    <recommendedName>
        <fullName evidence="4">HTH gntR-type domain-containing protein</fullName>
    </recommendedName>
</protein>
<dbReference type="CDD" id="cd07377">
    <property type="entry name" value="WHTH_GntR"/>
    <property type="match status" value="1"/>
</dbReference>
<organism evidence="5 6">
    <name type="scientific">Nocardioides luteus</name>
    <dbReference type="NCBI Taxonomy" id="1844"/>
    <lineage>
        <taxon>Bacteria</taxon>
        <taxon>Bacillati</taxon>
        <taxon>Actinomycetota</taxon>
        <taxon>Actinomycetes</taxon>
        <taxon>Propionibacteriales</taxon>
        <taxon>Nocardioidaceae</taxon>
        <taxon>Nocardioides</taxon>
    </lineage>
</organism>
<dbReference type="AlphaFoldDB" id="A0A1J4N4Q5"/>
<evidence type="ECO:0000313" key="5">
    <source>
        <dbReference type="EMBL" id="OIJ26533.1"/>
    </source>
</evidence>
<keyword evidence="6" id="KW-1185">Reference proteome</keyword>
<keyword evidence="1" id="KW-0805">Transcription regulation</keyword>
<gene>
    <name evidence="5" type="ORF">UG56_012510</name>
</gene>
<dbReference type="GO" id="GO:0045892">
    <property type="term" value="P:negative regulation of DNA-templated transcription"/>
    <property type="evidence" value="ECO:0007669"/>
    <property type="project" value="TreeGrafter"/>
</dbReference>
<dbReference type="Gene3D" id="3.40.1410.10">
    <property type="entry name" value="Chorismate lyase-like"/>
    <property type="match status" value="1"/>
</dbReference>
<dbReference type="STRING" id="1844.UG56_012510"/>
<comment type="caution">
    <text evidence="5">The sequence shown here is derived from an EMBL/GenBank/DDBJ whole genome shotgun (WGS) entry which is preliminary data.</text>
</comment>
<dbReference type="Pfam" id="PF07702">
    <property type="entry name" value="UTRA"/>
    <property type="match status" value="1"/>
</dbReference>
<dbReference type="PANTHER" id="PTHR44846:SF17">
    <property type="entry name" value="GNTR-FAMILY TRANSCRIPTIONAL REGULATOR"/>
    <property type="match status" value="1"/>
</dbReference>
<dbReference type="InterPro" id="IPR028978">
    <property type="entry name" value="Chorismate_lyase_/UTRA_dom_sf"/>
</dbReference>
<dbReference type="SUPFAM" id="SSF64288">
    <property type="entry name" value="Chorismate lyase-like"/>
    <property type="match status" value="1"/>
</dbReference>
<dbReference type="PANTHER" id="PTHR44846">
    <property type="entry name" value="MANNOSYL-D-GLYCERATE TRANSPORT/METABOLISM SYSTEM REPRESSOR MNGR-RELATED"/>
    <property type="match status" value="1"/>
</dbReference>
<keyword evidence="3" id="KW-0804">Transcription</keyword>
<dbReference type="GO" id="GO:0003700">
    <property type="term" value="F:DNA-binding transcription factor activity"/>
    <property type="evidence" value="ECO:0007669"/>
    <property type="project" value="InterPro"/>
</dbReference>
<dbReference type="RefSeq" id="WP_045546988.1">
    <property type="nucleotide sequence ID" value="NZ_JZDQ02000015.1"/>
</dbReference>
<dbReference type="SUPFAM" id="SSF46785">
    <property type="entry name" value="Winged helix' DNA-binding domain"/>
    <property type="match status" value="1"/>
</dbReference>
<evidence type="ECO:0000256" key="1">
    <source>
        <dbReference type="ARBA" id="ARBA00023015"/>
    </source>
</evidence>
<dbReference type="Proteomes" id="UP000033772">
    <property type="component" value="Unassembled WGS sequence"/>
</dbReference>
<evidence type="ECO:0000313" key="6">
    <source>
        <dbReference type="Proteomes" id="UP000033772"/>
    </source>
</evidence>
<keyword evidence="2" id="KW-0238">DNA-binding</keyword>
<evidence type="ECO:0000256" key="3">
    <source>
        <dbReference type="ARBA" id="ARBA00023163"/>
    </source>
</evidence>
<dbReference type="PROSITE" id="PS50949">
    <property type="entry name" value="HTH_GNTR"/>
    <property type="match status" value="1"/>
</dbReference>
<dbReference type="InterPro" id="IPR011663">
    <property type="entry name" value="UTRA"/>
</dbReference>
<dbReference type="EMBL" id="JZDQ02000015">
    <property type="protein sequence ID" value="OIJ26533.1"/>
    <property type="molecule type" value="Genomic_DNA"/>
</dbReference>
<accession>A0A1J4N4Q5</accession>
<feature type="domain" description="HTH gntR-type" evidence="4">
    <location>
        <begin position="9"/>
        <end position="77"/>
    </location>
</feature>
<proteinExistence type="predicted"/>